<dbReference type="PANTHER" id="PTHR46825:SF9">
    <property type="entry name" value="BETA-LACTAMASE-RELATED DOMAIN-CONTAINING PROTEIN"/>
    <property type="match status" value="1"/>
</dbReference>
<dbReference type="SUPFAM" id="SSF56601">
    <property type="entry name" value="beta-lactamase/transpeptidase-like"/>
    <property type="match status" value="1"/>
</dbReference>
<dbReference type="Pfam" id="PF00144">
    <property type="entry name" value="Beta-lactamase"/>
    <property type="match status" value="1"/>
</dbReference>
<organism evidence="3 4">
    <name type="scientific">Oidiodendron maius (strain Zn)</name>
    <dbReference type="NCBI Taxonomy" id="913774"/>
    <lineage>
        <taxon>Eukaryota</taxon>
        <taxon>Fungi</taxon>
        <taxon>Dikarya</taxon>
        <taxon>Ascomycota</taxon>
        <taxon>Pezizomycotina</taxon>
        <taxon>Leotiomycetes</taxon>
        <taxon>Leotiomycetes incertae sedis</taxon>
        <taxon>Myxotrichaceae</taxon>
        <taxon>Oidiodendron</taxon>
    </lineage>
</organism>
<dbReference type="OrthoDB" id="5946976at2759"/>
<dbReference type="Gene3D" id="3.40.710.10">
    <property type="entry name" value="DD-peptidase/beta-lactamase superfamily"/>
    <property type="match status" value="1"/>
</dbReference>
<dbReference type="PANTHER" id="PTHR46825">
    <property type="entry name" value="D-ALANYL-D-ALANINE-CARBOXYPEPTIDASE/ENDOPEPTIDASE AMPH"/>
    <property type="match status" value="1"/>
</dbReference>
<evidence type="ECO:0000313" key="3">
    <source>
        <dbReference type="EMBL" id="KIM93727.1"/>
    </source>
</evidence>
<evidence type="ECO:0000259" key="2">
    <source>
        <dbReference type="Pfam" id="PF00144"/>
    </source>
</evidence>
<evidence type="ECO:0000256" key="1">
    <source>
        <dbReference type="ARBA" id="ARBA00038215"/>
    </source>
</evidence>
<dbReference type="AlphaFoldDB" id="A0A0C3CVK2"/>
<evidence type="ECO:0000313" key="4">
    <source>
        <dbReference type="Proteomes" id="UP000054321"/>
    </source>
</evidence>
<keyword evidence="4" id="KW-1185">Reference proteome</keyword>
<proteinExistence type="inferred from homology"/>
<dbReference type="EMBL" id="KN832893">
    <property type="protein sequence ID" value="KIM93727.1"/>
    <property type="molecule type" value="Genomic_DNA"/>
</dbReference>
<dbReference type="InterPro" id="IPR012338">
    <property type="entry name" value="Beta-lactam/transpept-like"/>
</dbReference>
<dbReference type="HOGENOM" id="CLU_470984_0_0_1"/>
<accession>A0A0C3CVK2</accession>
<reference evidence="4" key="2">
    <citation type="submission" date="2015-01" db="EMBL/GenBank/DDBJ databases">
        <title>Evolutionary Origins and Diversification of the Mycorrhizal Mutualists.</title>
        <authorList>
            <consortium name="DOE Joint Genome Institute"/>
            <consortium name="Mycorrhizal Genomics Consortium"/>
            <person name="Kohler A."/>
            <person name="Kuo A."/>
            <person name="Nagy L.G."/>
            <person name="Floudas D."/>
            <person name="Copeland A."/>
            <person name="Barry K.W."/>
            <person name="Cichocki N."/>
            <person name="Veneault-Fourrey C."/>
            <person name="LaButti K."/>
            <person name="Lindquist E.A."/>
            <person name="Lipzen A."/>
            <person name="Lundell T."/>
            <person name="Morin E."/>
            <person name="Murat C."/>
            <person name="Riley R."/>
            <person name="Ohm R."/>
            <person name="Sun H."/>
            <person name="Tunlid A."/>
            <person name="Henrissat B."/>
            <person name="Grigoriev I.V."/>
            <person name="Hibbett D.S."/>
            <person name="Martin F."/>
        </authorList>
    </citation>
    <scope>NUCLEOTIDE SEQUENCE [LARGE SCALE GENOMIC DNA]</scope>
    <source>
        <strain evidence="4">Zn</strain>
    </source>
</reference>
<dbReference type="InterPro" id="IPR001466">
    <property type="entry name" value="Beta-lactam-related"/>
</dbReference>
<name>A0A0C3CVK2_OIDMZ</name>
<sequence length="572" mass="64321">MPFSTRLLFKSARNIHRILQDGDTSQSSCHAEKVNTTVQDRIYYNREGSEQGIHLDDNGSTIYAIGSLTKLLISLLLMIIIDKLSASKEDKHKRYRKLGEEFSDPWNVEFTILFNRFSKTEIADIPGNPKLWHILTHFNSLPPMTHVLLGPDGTSLMSKESFLKVAPRLAQLAYGNAQGNRTIYSNGNFVLIGLFIEAIAEQPLECVIKEHLFDLLGMNRSFLGPPDSKITGIASPYTMTVDGRRVQAETKPYPVRDIMNAAAGAWSCCNDLAIVFRDLLNCIRNRESVFKKATVTGFLLTPSPLDNTTEDGFTIFGFLTTLDSSIIGSLSLNRHVSMDDICSTYQLGRRPDGRQVPTYYLAGHIEGYSSCYYLIPQYSTFVITLTNTSGLHDASDHISRFLLQKIFDLKRPRTGLARIWRAGFSKKVNVLEMSSRAAVQGQNLLKDFATEYGEKDMDGADSIQLAGTYVSEVTELSIVIRPDSLLVNIVGTAQTTDNKFVRTGDMGLIRTGYDTIRLRPLSDVGFTIDRYDSYNWKELTFHLVRDKATKQKVIGLERRIKPLADKFTRRES</sequence>
<comment type="similarity">
    <text evidence="1">Belongs to the peptidase S12 family.</text>
</comment>
<gene>
    <name evidence="3" type="ORF">OIDMADRAFT_61364</name>
</gene>
<dbReference type="Proteomes" id="UP000054321">
    <property type="component" value="Unassembled WGS sequence"/>
</dbReference>
<dbReference type="InParanoid" id="A0A0C3CVK2"/>
<protein>
    <recommendedName>
        <fullName evidence="2">Beta-lactamase-related domain-containing protein</fullName>
    </recommendedName>
</protein>
<feature type="domain" description="Beta-lactamase-related" evidence="2">
    <location>
        <begin position="60"/>
        <end position="393"/>
    </location>
</feature>
<dbReference type="InterPro" id="IPR050491">
    <property type="entry name" value="AmpC-like"/>
</dbReference>
<reference evidence="3 4" key="1">
    <citation type="submission" date="2014-04" db="EMBL/GenBank/DDBJ databases">
        <authorList>
            <consortium name="DOE Joint Genome Institute"/>
            <person name="Kuo A."/>
            <person name="Martino E."/>
            <person name="Perotto S."/>
            <person name="Kohler A."/>
            <person name="Nagy L.G."/>
            <person name="Floudas D."/>
            <person name="Copeland A."/>
            <person name="Barry K.W."/>
            <person name="Cichocki N."/>
            <person name="Veneault-Fourrey C."/>
            <person name="LaButti K."/>
            <person name="Lindquist E.A."/>
            <person name="Lipzen A."/>
            <person name="Lundell T."/>
            <person name="Morin E."/>
            <person name="Murat C."/>
            <person name="Sun H."/>
            <person name="Tunlid A."/>
            <person name="Henrissat B."/>
            <person name="Grigoriev I.V."/>
            <person name="Hibbett D.S."/>
            <person name="Martin F."/>
            <person name="Nordberg H.P."/>
            <person name="Cantor M.N."/>
            <person name="Hua S.X."/>
        </authorList>
    </citation>
    <scope>NUCLEOTIDE SEQUENCE [LARGE SCALE GENOMIC DNA]</scope>
    <source>
        <strain evidence="3 4">Zn</strain>
    </source>
</reference>